<dbReference type="InterPro" id="IPR030559">
    <property type="entry name" value="PolZ_Rev3"/>
</dbReference>
<dbReference type="OrthoDB" id="2414538at2759"/>
<sequence length="353" mass="40788">DSLFVEFPHLSRAQAFEQSYLLVKAINKLYPTPIKLKFEKIYQPSVLESKKRYAGMSYETLEQTQPKFDAKGIETIRRDTCSAVSKMLERSLKLLFRTKDVTRVKQYVQLQCQKIYSHRVNLIDFVFAKEYRGKKSYHPTAPVPALRIALKRLAKNPLSEPNIGERVPFIIGLNLEQPNANLIDCIWTLDKALMINSNFQLNSNYYVRKQILPALDRAFALIGVDVFKWLEDISQTDTITTIEQRRLAIKQQHGFMRRCHLCSKLATTPLCDECRKNSNQSLLTAEIKANELERQHSSLQRICLACSDHMNGWSNCTTGDCPVRYRILKLTQQMIQAQETRTIVNNFCTDQTS</sequence>
<dbReference type="EMBL" id="CAJOBC010004459">
    <property type="protein sequence ID" value="CAF3828600.1"/>
    <property type="molecule type" value="Genomic_DNA"/>
</dbReference>
<dbReference type="Proteomes" id="UP000677228">
    <property type="component" value="Unassembled WGS sequence"/>
</dbReference>
<dbReference type="EMBL" id="CAJNOK010001604">
    <property type="protein sequence ID" value="CAF0820538.1"/>
    <property type="molecule type" value="Genomic_DNA"/>
</dbReference>
<dbReference type="EMBL" id="CAJOBA010001605">
    <property type="protein sequence ID" value="CAF3604902.1"/>
    <property type="molecule type" value="Genomic_DNA"/>
</dbReference>
<dbReference type="Proteomes" id="UP000681722">
    <property type="component" value="Unassembled WGS sequence"/>
</dbReference>
<dbReference type="GO" id="GO:0016035">
    <property type="term" value="C:zeta DNA polymerase complex"/>
    <property type="evidence" value="ECO:0007669"/>
    <property type="project" value="InterPro"/>
</dbReference>
<evidence type="ECO:0000256" key="4">
    <source>
        <dbReference type="ARBA" id="ARBA00022932"/>
    </source>
</evidence>
<dbReference type="Proteomes" id="UP000663829">
    <property type="component" value="Unassembled WGS sequence"/>
</dbReference>
<evidence type="ECO:0000259" key="8">
    <source>
        <dbReference type="Pfam" id="PF14260"/>
    </source>
</evidence>
<evidence type="ECO:0000313" key="11">
    <source>
        <dbReference type="EMBL" id="CAF3604902.1"/>
    </source>
</evidence>
<keyword evidence="4" id="KW-0239">DNA-directed DNA polymerase</keyword>
<feature type="coiled-coil region" evidence="6">
    <location>
        <begin position="275"/>
        <end position="302"/>
    </location>
</feature>
<evidence type="ECO:0000256" key="1">
    <source>
        <dbReference type="ARBA" id="ARBA00012417"/>
    </source>
</evidence>
<gene>
    <name evidence="10" type="ORF">GPM918_LOCUS16734</name>
    <name evidence="9" type="ORF">OVA965_LOCUS5623</name>
    <name evidence="12" type="ORF">SRO942_LOCUS16735</name>
    <name evidence="11" type="ORF">TMI583_LOCUS5624</name>
</gene>
<feature type="domain" description="DNA-directed DNA polymerase family B multifunctional" evidence="7">
    <location>
        <begin position="1"/>
        <end position="221"/>
    </location>
</feature>
<proteinExistence type="predicted"/>
<protein>
    <recommendedName>
        <fullName evidence="1">DNA-directed DNA polymerase</fullName>
        <ecNumber evidence="1">2.7.7.7</ecNumber>
    </recommendedName>
</protein>
<evidence type="ECO:0000313" key="9">
    <source>
        <dbReference type="EMBL" id="CAF0820538.1"/>
    </source>
</evidence>
<reference evidence="10" key="1">
    <citation type="submission" date="2021-02" db="EMBL/GenBank/DDBJ databases">
        <authorList>
            <person name="Nowell W R."/>
        </authorList>
    </citation>
    <scope>NUCLEOTIDE SEQUENCE</scope>
</reference>
<evidence type="ECO:0000313" key="13">
    <source>
        <dbReference type="Proteomes" id="UP000663829"/>
    </source>
</evidence>
<dbReference type="EC" id="2.7.7.7" evidence="1"/>
<evidence type="ECO:0000313" key="10">
    <source>
        <dbReference type="EMBL" id="CAF1060133.1"/>
    </source>
</evidence>
<evidence type="ECO:0000256" key="2">
    <source>
        <dbReference type="ARBA" id="ARBA00022679"/>
    </source>
</evidence>
<evidence type="ECO:0000256" key="6">
    <source>
        <dbReference type="SAM" id="Coils"/>
    </source>
</evidence>
<dbReference type="InterPro" id="IPR006134">
    <property type="entry name" value="DNA-dir_DNA_pol_B_multi_dom"/>
</dbReference>
<feature type="domain" description="C4-type zinc-finger of DNA polymerase delta" evidence="8">
    <location>
        <begin position="259"/>
        <end position="326"/>
    </location>
</feature>
<dbReference type="InterPro" id="IPR043502">
    <property type="entry name" value="DNA/RNA_pol_sf"/>
</dbReference>
<dbReference type="GO" id="GO:0000166">
    <property type="term" value="F:nucleotide binding"/>
    <property type="evidence" value="ECO:0007669"/>
    <property type="project" value="InterPro"/>
</dbReference>
<organism evidence="10 13">
    <name type="scientific">Didymodactylos carnosus</name>
    <dbReference type="NCBI Taxonomy" id="1234261"/>
    <lineage>
        <taxon>Eukaryota</taxon>
        <taxon>Metazoa</taxon>
        <taxon>Spiralia</taxon>
        <taxon>Gnathifera</taxon>
        <taxon>Rotifera</taxon>
        <taxon>Eurotatoria</taxon>
        <taxon>Bdelloidea</taxon>
        <taxon>Philodinida</taxon>
        <taxon>Philodinidae</taxon>
        <taxon>Didymodactylos</taxon>
    </lineage>
</organism>
<dbReference type="PANTHER" id="PTHR45812:SF1">
    <property type="entry name" value="DNA POLYMERASE ZETA CATALYTIC SUBUNIT"/>
    <property type="match status" value="1"/>
</dbReference>
<keyword evidence="2" id="KW-0808">Transferase</keyword>
<dbReference type="GO" id="GO:0003677">
    <property type="term" value="F:DNA binding"/>
    <property type="evidence" value="ECO:0007669"/>
    <property type="project" value="InterPro"/>
</dbReference>
<dbReference type="GO" id="GO:0000724">
    <property type="term" value="P:double-strand break repair via homologous recombination"/>
    <property type="evidence" value="ECO:0007669"/>
    <property type="project" value="TreeGrafter"/>
</dbReference>
<feature type="non-terminal residue" evidence="10">
    <location>
        <position position="1"/>
    </location>
</feature>
<dbReference type="GO" id="GO:0005634">
    <property type="term" value="C:nucleus"/>
    <property type="evidence" value="ECO:0007669"/>
    <property type="project" value="TreeGrafter"/>
</dbReference>
<dbReference type="Proteomes" id="UP000682733">
    <property type="component" value="Unassembled WGS sequence"/>
</dbReference>
<dbReference type="InterPro" id="IPR042087">
    <property type="entry name" value="DNA_pol_B_thumb"/>
</dbReference>
<comment type="catalytic activity">
    <reaction evidence="5">
        <text>DNA(n) + a 2'-deoxyribonucleoside 5'-triphosphate = DNA(n+1) + diphosphate</text>
        <dbReference type="Rhea" id="RHEA:22508"/>
        <dbReference type="Rhea" id="RHEA-COMP:17339"/>
        <dbReference type="Rhea" id="RHEA-COMP:17340"/>
        <dbReference type="ChEBI" id="CHEBI:33019"/>
        <dbReference type="ChEBI" id="CHEBI:61560"/>
        <dbReference type="ChEBI" id="CHEBI:173112"/>
        <dbReference type="EC" id="2.7.7.7"/>
    </reaction>
</comment>
<name>A0A814L2C2_9BILA</name>
<evidence type="ECO:0000256" key="3">
    <source>
        <dbReference type="ARBA" id="ARBA00022695"/>
    </source>
</evidence>
<evidence type="ECO:0000256" key="5">
    <source>
        <dbReference type="ARBA" id="ARBA00049244"/>
    </source>
</evidence>
<dbReference type="EMBL" id="CAJNOQ010004458">
    <property type="protein sequence ID" value="CAF1060133.1"/>
    <property type="molecule type" value="Genomic_DNA"/>
</dbReference>
<dbReference type="SUPFAM" id="SSF56672">
    <property type="entry name" value="DNA/RNA polymerases"/>
    <property type="match status" value="1"/>
</dbReference>
<dbReference type="Pfam" id="PF00136">
    <property type="entry name" value="DNA_pol_B"/>
    <property type="match status" value="1"/>
</dbReference>
<dbReference type="GO" id="GO:0003887">
    <property type="term" value="F:DNA-directed DNA polymerase activity"/>
    <property type="evidence" value="ECO:0007669"/>
    <property type="project" value="UniProtKB-KW"/>
</dbReference>
<dbReference type="Gene3D" id="3.90.1600.10">
    <property type="entry name" value="Palm domain of DNA polymerase"/>
    <property type="match status" value="1"/>
</dbReference>
<dbReference type="Gene3D" id="1.10.132.60">
    <property type="entry name" value="DNA polymerase family B, C-terminal domain"/>
    <property type="match status" value="1"/>
</dbReference>
<dbReference type="PANTHER" id="PTHR45812">
    <property type="entry name" value="DNA POLYMERASE ZETA CATALYTIC SUBUNIT"/>
    <property type="match status" value="1"/>
</dbReference>
<dbReference type="AlphaFoldDB" id="A0A814L2C2"/>
<evidence type="ECO:0000259" key="7">
    <source>
        <dbReference type="Pfam" id="PF00136"/>
    </source>
</evidence>
<keyword evidence="13" id="KW-1185">Reference proteome</keyword>
<comment type="caution">
    <text evidence="10">The sequence shown here is derived from an EMBL/GenBank/DDBJ whole genome shotgun (WGS) entry which is preliminary data.</text>
</comment>
<keyword evidence="3" id="KW-0548">Nucleotidyltransferase</keyword>
<dbReference type="GO" id="GO:0042276">
    <property type="term" value="P:error-prone translesion synthesis"/>
    <property type="evidence" value="ECO:0007669"/>
    <property type="project" value="TreeGrafter"/>
</dbReference>
<dbReference type="Pfam" id="PF14260">
    <property type="entry name" value="zf-C4pol"/>
    <property type="match status" value="1"/>
</dbReference>
<dbReference type="InterPro" id="IPR025687">
    <property type="entry name" value="Znf-C4pol"/>
</dbReference>
<evidence type="ECO:0000313" key="12">
    <source>
        <dbReference type="EMBL" id="CAF3828600.1"/>
    </source>
</evidence>
<accession>A0A814L2C2</accession>
<keyword evidence="6" id="KW-0175">Coiled coil</keyword>
<dbReference type="InterPro" id="IPR023211">
    <property type="entry name" value="DNA_pol_palm_dom_sf"/>
</dbReference>